<dbReference type="InterPro" id="IPR001789">
    <property type="entry name" value="Sig_transdc_resp-reg_receiver"/>
</dbReference>
<comment type="caution">
    <text evidence="8">The sequence shown here is derived from an EMBL/GenBank/DDBJ whole genome shotgun (WGS) entry which is preliminary data.</text>
</comment>
<dbReference type="SUPFAM" id="SSF52172">
    <property type="entry name" value="CheY-like"/>
    <property type="match status" value="1"/>
</dbReference>
<evidence type="ECO:0000313" key="9">
    <source>
        <dbReference type="Proteomes" id="UP001551482"/>
    </source>
</evidence>
<feature type="domain" description="HTH luxR-type" evidence="6">
    <location>
        <begin position="188"/>
        <end position="253"/>
    </location>
</feature>
<dbReference type="Pfam" id="PF00196">
    <property type="entry name" value="GerE"/>
    <property type="match status" value="1"/>
</dbReference>
<dbReference type="InterPro" id="IPR011006">
    <property type="entry name" value="CheY-like_superfamily"/>
</dbReference>
<name>A0ABV3DPH4_9ACTN</name>
<keyword evidence="9" id="KW-1185">Reference proteome</keyword>
<evidence type="ECO:0000256" key="1">
    <source>
        <dbReference type="ARBA" id="ARBA00022553"/>
    </source>
</evidence>
<keyword evidence="2" id="KW-0805">Transcription regulation</keyword>
<evidence type="ECO:0000256" key="4">
    <source>
        <dbReference type="ARBA" id="ARBA00023163"/>
    </source>
</evidence>
<dbReference type="PROSITE" id="PS00622">
    <property type="entry name" value="HTH_LUXR_1"/>
    <property type="match status" value="1"/>
</dbReference>
<feature type="domain" description="Response regulatory" evidence="7">
    <location>
        <begin position="8"/>
        <end position="157"/>
    </location>
</feature>
<keyword evidence="4" id="KW-0804">Transcription</keyword>
<dbReference type="Proteomes" id="UP001551482">
    <property type="component" value="Unassembled WGS sequence"/>
</dbReference>
<dbReference type="Gene3D" id="3.40.50.2300">
    <property type="match status" value="2"/>
</dbReference>
<dbReference type="RefSeq" id="WP_358359865.1">
    <property type="nucleotide sequence ID" value="NZ_JBEZFP010000095.1"/>
</dbReference>
<sequence>MTGTAPIRIVVVDDHEVVRAGFAGLLATQPDFAVVGTAADGGEAVRVCAEAHPDVVLMDVRMPGMDGIEATERIVAHDAGADPRGEAVRGTAALPDAGRPDDAVGAVGARAGAPRILILTTFDLDEHVYDALAAGASGFLLKDVTAERLFDAVRVVASGEALLAPTVTRRLIAEFARMRPKPPAPAAEDTRLGALTPRETEVLRLLAAGLSNPEIAGHLLVSEETVKTHVSRVLAKLGLRDRTQAVVAAYESGLVVPGGPASG</sequence>
<keyword evidence="1 5" id="KW-0597">Phosphoprotein</keyword>
<dbReference type="Pfam" id="PF00072">
    <property type="entry name" value="Response_reg"/>
    <property type="match status" value="1"/>
</dbReference>
<evidence type="ECO:0000259" key="6">
    <source>
        <dbReference type="PROSITE" id="PS50043"/>
    </source>
</evidence>
<gene>
    <name evidence="8" type="ORF">AB0C36_29585</name>
</gene>
<dbReference type="PROSITE" id="PS50110">
    <property type="entry name" value="RESPONSE_REGULATORY"/>
    <property type="match status" value="1"/>
</dbReference>
<dbReference type="PROSITE" id="PS50043">
    <property type="entry name" value="HTH_LUXR_2"/>
    <property type="match status" value="1"/>
</dbReference>
<dbReference type="InterPro" id="IPR000792">
    <property type="entry name" value="Tscrpt_reg_LuxR_C"/>
</dbReference>
<dbReference type="EMBL" id="JBEZFP010000095">
    <property type="protein sequence ID" value="MEU8137653.1"/>
    <property type="molecule type" value="Genomic_DNA"/>
</dbReference>
<evidence type="ECO:0000313" key="8">
    <source>
        <dbReference type="EMBL" id="MEU8137653.1"/>
    </source>
</evidence>
<feature type="modified residue" description="4-aspartylphosphate" evidence="5">
    <location>
        <position position="59"/>
    </location>
</feature>
<proteinExistence type="predicted"/>
<dbReference type="SMART" id="SM00421">
    <property type="entry name" value="HTH_LUXR"/>
    <property type="match status" value="1"/>
</dbReference>
<accession>A0ABV3DPH4</accession>
<keyword evidence="3" id="KW-0238">DNA-binding</keyword>
<dbReference type="SMART" id="SM00448">
    <property type="entry name" value="REC"/>
    <property type="match status" value="1"/>
</dbReference>
<dbReference type="PRINTS" id="PR00038">
    <property type="entry name" value="HTHLUXR"/>
</dbReference>
<protein>
    <submittedName>
        <fullName evidence="8">Response regulator transcription factor</fullName>
    </submittedName>
</protein>
<dbReference type="CDD" id="cd17535">
    <property type="entry name" value="REC_NarL-like"/>
    <property type="match status" value="1"/>
</dbReference>
<evidence type="ECO:0000259" key="7">
    <source>
        <dbReference type="PROSITE" id="PS50110"/>
    </source>
</evidence>
<dbReference type="PANTHER" id="PTHR43214:SF24">
    <property type="entry name" value="TRANSCRIPTIONAL REGULATORY PROTEIN NARL-RELATED"/>
    <property type="match status" value="1"/>
</dbReference>
<dbReference type="InterPro" id="IPR039420">
    <property type="entry name" value="WalR-like"/>
</dbReference>
<dbReference type="InterPro" id="IPR058245">
    <property type="entry name" value="NreC/VraR/RcsB-like_REC"/>
</dbReference>
<evidence type="ECO:0000256" key="5">
    <source>
        <dbReference type="PROSITE-ProRule" id="PRU00169"/>
    </source>
</evidence>
<evidence type="ECO:0000256" key="3">
    <source>
        <dbReference type="ARBA" id="ARBA00023125"/>
    </source>
</evidence>
<evidence type="ECO:0000256" key="2">
    <source>
        <dbReference type="ARBA" id="ARBA00023015"/>
    </source>
</evidence>
<dbReference type="CDD" id="cd06170">
    <property type="entry name" value="LuxR_C_like"/>
    <property type="match status" value="1"/>
</dbReference>
<organism evidence="8 9">
    <name type="scientific">Streptodolium elevatio</name>
    <dbReference type="NCBI Taxonomy" id="3157996"/>
    <lineage>
        <taxon>Bacteria</taxon>
        <taxon>Bacillati</taxon>
        <taxon>Actinomycetota</taxon>
        <taxon>Actinomycetes</taxon>
        <taxon>Kitasatosporales</taxon>
        <taxon>Streptomycetaceae</taxon>
        <taxon>Streptodolium</taxon>
    </lineage>
</organism>
<dbReference type="PANTHER" id="PTHR43214">
    <property type="entry name" value="TWO-COMPONENT RESPONSE REGULATOR"/>
    <property type="match status" value="1"/>
</dbReference>
<reference evidence="8 9" key="1">
    <citation type="submission" date="2024-06" db="EMBL/GenBank/DDBJ databases">
        <title>The Natural Products Discovery Center: Release of the First 8490 Sequenced Strains for Exploring Actinobacteria Biosynthetic Diversity.</title>
        <authorList>
            <person name="Kalkreuter E."/>
            <person name="Kautsar S.A."/>
            <person name="Yang D."/>
            <person name="Bader C.D."/>
            <person name="Teijaro C.N."/>
            <person name="Fluegel L."/>
            <person name="Davis C.M."/>
            <person name="Simpson J.R."/>
            <person name="Lauterbach L."/>
            <person name="Steele A.D."/>
            <person name="Gui C."/>
            <person name="Meng S."/>
            <person name="Li G."/>
            <person name="Viehrig K."/>
            <person name="Ye F."/>
            <person name="Su P."/>
            <person name="Kiefer A.F."/>
            <person name="Nichols A."/>
            <person name="Cepeda A.J."/>
            <person name="Yan W."/>
            <person name="Fan B."/>
            <person name="Jiang Y."/>
            <person name="Adhikari A."/>
            <person name="Zheng C.-J."/>
            <person name="Schuster L."/>
            <person name="Cowan T.M."/>
            <person name="Smanski M.J."/>
            <person name="Chevrette M.G."/>
            <person name="De Carvalho L.P.S."/>
            <person name="Shen B."/>
        </authorList>
    </citation>
    <scope>NUCLEOTIDE SEQUENCE [LARGE SCALE GENOMIC DNA]</scope>
    <source>
        <strain evidence="8 9">NPDC048946</strain>
    </source>
</reference>